<feature type="domain" description="FAD-binding PCMH-type" evidence="5">
    <location>
        <begin position="39"/>
        <end position="218"/>
    </location>
</feature>
<gene>
    <name evidence="6" type="ORF">KHB02_38730</name>
</gene>
<dbReference type="GO" id="GO:0071949">
    <property type="term" value="F:FAD binding"/>
    <property type="evidence" value="ECO:0007669"/>
    <property type="project" value="InterPro"/>
</dbReference>
<dbReference type="InterPro" id="IPR016166">
    <property type="entry name" value="FAD-bd_PCMH"/>
</dbReference>
<dbReference type="InterPro" id="IPR016171">
    <property type="entry name" value="Vanillyl_alc_oxidase_C-sub2"/>
</dbReference>
<name>A0A942T8E7_9BACI</name>
<dbReference type="Pfam" id="PF02913">
    <property type="entry name" value="FAD-oxidase_C"/>
    <property type="match status" value="1"/>
</dbReference>
<dbReference type="PANTHER" id="PTHR42934:SF2">
    <property type="entry name" value="GLYCOLATE OXIDASE SUBUNIT GLCD"/>
    <property type="match status" value="1"/>
</dbReference>
<reference evidence="6" key="1">
    <citation type="submission" date="2021-05" db="EMBL/GenBank/DDBJ databases">
        <title>Novel Bacillus species.</title>
        <authorList>
            <person name="Liu G."/>
        </authorList>
    </citation>
    <scope>NUCLEOTIDE SEQUENCE</scope>
    <source>
        <strain evidence="6">FJAT-50051</strain>
    </source>
</reference>
<evidence type="ECO:0000256" key="3">
    <source>
        <dbReference type="ARBA" id="ARBA00022827"/>
    </source>
</evidence>
<dbReference type="Gene3D" id="3.30.465.10">
    <property type="match status" value="1"/>
</dbReference>
<dbReference type="InterPro" id="IPR036318">
    <property type="entry name" value="FAD-bd_PCMH-like_sf"/>
</dbReference>
<evidence type="ECO:0000313" key="6">
    <source>
        <dbReference type="EMBL" id="MBS4187310.1"/>
    </source>
</evidence>
<organism evidence="6">
    <name type="scientific">Neobacillus citreus</name>
    <dbReference type="NCBI Taxonomy" id="2833578"/>
    <lineage>
        <taxon>Bacteria</taxon>
        <taxon>Bacillati</taxon>
        <taxon>Bacillota</taxon>
        <taxon>Bacilli</taxon>
        <taxon>Bacillales</taxon>
        <taxon>Bacillaceae</taxon>
        <taxon>Neobacillus</taxon>
    </lineage>
</organism>
<dbReference type="PANTHER" id="PTHR42934">
    <property type="entry name" value="GLYCOLATE OXIDASE SUBUNIT GLCD"/>
    <property type="match status" value="1"/>
</dbReference>
<dbReference type="AlphaFoldDB" id="A0A942T8E7"/>
<keyword evidence="4" id="KW-0560">Oxidoreductase</keyword>
<dbReference type="PROSITE" id="PS51387">
    <property type="entry name" value="FAD_PCMH"/>
    <property type="match status" value="1"/>
</dbReference>
<evidence type="ECO:0000256" key="4">
    <source>
        <dbReference type="ARBA" id="ARBA00023002"/>
    </source>
</evidence>
<comment type="caution">
    <text evidence="6">The sequence shown here is derived from an EMBL/GenBank/DDBJ whole genome shotgun (WGS) entry which is preliminary data.</text>
</comment>
<dbReference type="InterPro" id="IPR016164">
    <property type="entry name" value="FAD-linked_Oxase-like_C"/>
</dbReference>
<evidence type="ECO:0000259" key="5">
    <source>
        <dbReference type="PROSITE" id="PS51387"/>
    </source>
</evidence>
<dbReference type="EMBL" id="JAGYPE010000008">
    <property type="protein sequence ID" value="MBS4187310.1"/>
    <property type="molecule type" value="Genomic_DNA"/>
</dbReference>
<dbReference type="InterPro" id="IPR016169">
    <property type="entry name" value="FAD-bd_PCMH_sub2"/>
</dbReference>
<proteinExistence type="predicted"/>
<dbReference type="Pfam" id="PF01565">
    <property type="entry name" value="FAD_binding_4"/>
    <property type="match status" value="1"/>
</dbReference>
<dbReference type="SUPFAM" id="SSF55103">
    <property type="entry name" value="FAD-linked oxidases, C-terminal domain"/>
    <property type="match status" value="1"/>
</dbReference>
<evidence type="ECO:0000256" key="2">
    <source>
        <dbReference type="ARBA" id="ARBA00022630"/>
    </source>
</evidence>
<dbReference type="FunFam" id="1.10.45.10:FF:000001">
    <property type="entry name" value="D-lactate dehydrogenase mitochondrial"/>
    <property type="match status" value="1"/>
</dbReference>
<keyword evidence="2" id="KW-0285">Flavoprotein</keyword>
<dbReference type="InterPro" id="IPR051914">
    <property type="entry name" value="FAD-linked_OxidoTrans_Type4"/>
</dbReference>
<accession>A0A942T8E7</accession>
<dbReference type="GO" id="GO:0016491">
    <property type="term" value="F:oxidoreductase activity"/>
    <property type="evidence" value="ECO:0007669"/>
    <property type="project" value="UniProtKB-KW"/>
</dbReference>
<keyword evidence="3" id="KW-0274">FAD</keyword>
<dbReference type="InterPro" id="IPR004113">
    <property type="entry name" value="FAD-bd_oxidored_4_C"/>
</dbReference>
<evidence type="ECO:0000256" key="1">
    <source>
        <dbReference type="ARBA" id="ARBA00001974"/>
    </source>
</evidence>
<dbReference type="Gene3D" id="3.30.70.2740">
    <property type="match status" value="1"/>
</dbReference>
<comment type="cofactor">
    <cofactor evidence="1">
        <name>FAD</name>
        <dbReference type="ChEBI" id="CHEBI:57692"/>
    </cofactor>
</comment>
<sequence length="465" mass="47293">MDTVVSTLRAALDDPDGALVRTDPAALDAARTDQSGWIAPGSPIAVVEARTTEHVQAVLRTCSSLGVPVVPRGAGTGLAGGANGTEGSVVLSVARMDRILEVSVEDELAVVEPGVLNGTLDAVVAEHGLRFAPDPASAAISSVGGNIATNAGGLRCVKYGVTREAVLGLDVVLADGRLVSTGRRTVKGVTGLDLTALLVGSEGTLGVIVGATVRLVPVPAGEPATLGAVFPDVARAAAAAAEVVGGAAGSARPSTVELLDAAALSAIAEHLGPEVIAETVGSGTAGGVFLLVEYDGADATAAALAAEPRLQAAGGTVRLAGSAAERERLLTIRRSFHPAMVARGRVLIEDVAVPRSRLADMFVRVEEIGRRFGLAIPTVAHAGDGNLHPNFVFEGDEVPQRVWDAADALFRAAIALGGTLTGEHGVGVLKRHHLGDELGEDVLELQRGIRRVFDPAGILNPGKVF</sequence>
<dbReference type="Gene3D" id="1.10.45.10">
    <property type="entry name" value="Vanillyl-alcohol Oxidase, Chain A, domain 4"/>
    <property type="match status" value="1"/>
</dbReference>
<dbReference type="InterPro" id="IPR006094">
    <property type="entry name" value="Oxid_FAD_bind_N"/>
</dbReference>
<dbReference type="SUPFAM" id="SSF56176">
    <property type="entry name" value="FAD-binding/transporter-associated domain-like"/>
    <property type="match status" value="1"/>
</dbReference>
<protein>
    <submittedName>
        <fullName evidence="6">FAD-binding protein</fullName>
    </submittedName>
</protein>